<dbReference type="GeneID" id="13402025"/>
<keyword evidence="2" id="KW-1185">Reference proteome</keyword>
<dbReference type="KEGG" id="ztr:MYCGRDRAFT_44189"/>
<organism evidence="1 2">
    <name type="scientific">Zymoseptoria tritici (strain CBS 115943 / IPO323)</name>
    <name type="common">Speckled leaf blotch fungus</name>
    <name type="synonym">Septoria tritici</name>
    <dbReference type="NCBI Taxonomy" id="336722"/>
    <lineage>
        <taxon>Eukaryota</taxon>
        <taxon>Fungi</taxon>
        <taxon>Dikarya</taxon>
        <taxon>Ascomycota</taxon>
        <taxon>Pezizomycotina</taxon>
        <taxon>Dothideomycetes</taxon>
        <taxon>Dothideomycetidae</taxon>
        <taxon>Mycosphaerellales</taxon>
        <taxon>Mycosphaerellaceae</taxon>
        <taxon>Zymoseptoria</taxon>
    </lineage>
</organism>
<dbReference type="AlphaFoldDB" id="F9XE10"/>
<feature type="non-terminal residue" evidence="1">
    <location>
        <position position="1"/>
    </location>
</feature>
<evidence type="ECO:0000313" key="1">
    <source>
        <dbReference type="EMBL" id="EGP86713.1"/>
    </source>
</evidence>
<accession>F9XE10</accession>
<dbReference type="RefSeq" id="XP_003851737.1">
    <property type="nucleotide sequence ID" value="XM_003851689.1"/>
</dbReference>
<sequence>GITIDKVVLDFSIGRKDLALFYIAASRVKRLEDVLFKRAFDFNRLTGTSGEGAVIRAADYSLRQAQVLARLR</sequence>
<name>F9XE10_ZYMTI</name>
<gene>
    <name evidence="1" type="ORF">MYCGRDRAFT_44189</name>
</gene>
<reference evidence="1 2" key="1">
    <citation type="journal article" date="2011" name="PLoS Genet.">
        <title>Finished genome of the fungal wheat pathogen Mycosphaerella graminicola reveals dispensome structure, chromosome plasticity, and stealth pathogenesis.</title>
        <authorList>
            <person name="Goodwin S.B."/>
            <person name="Ben M'barek S."/>
            <person name="Dhillon B."/>
            <person name="Wittenberg A.H.J."/>
            <person name="Crane C.F."/>
            <person name="Hane J.K."/>
            <person name="Foster A.J."/>
            <person name="Van der Lee T.A.J."/>
            <person name="Grimwood J."/>
            <person name="Aerts A."/>
            <person name="Antoniw J."/>
            <person name="Bailey A."/>
            <person name="Bluhm B."/>
            <person name="Bowler J."/>
            <person name="Bristow J."/>
            <person name="van der Burgt A."/>
            <person name="Canto-Canche B."/>
            <person name="Churchill A.C.L."/>
            <person name="Conde-Ferraez L."/>
            <person name="Cools H.J."/>
            <person name="Coutinho P.M."/>
            <person name="Csukai M."/>
            <person name="Dehal P."/>
            <person name="De Wit P."/>
            <person name="Donzelli B."/>
            <person name="van de Geest H.C."/>
            <person name="van Ham R.C.H.J."/>
            <person name="Hammond-Kosack K.E."/>
            <person name="Henrissat B."/>
            <person name="Kilian A."/>
            <person name="Kobayashi A.K."/>
            <person name="Koopmann E."/>
            <person name="Kourmpetis Y."/>
            <person name="Kuzniar A."/>
            <person name="Lindquist E."/>
            <person name="Lombard V."/>
            <person name="Maliepaard C."/>
            <person name="Martins N."/>
            <person name="Mehrabi R."/>
            <person name="Nap J.P.H."/>
            <person name="Ponomarenko A."/>
            <person name="Rudd J.J."/>
            <person name="Salamov A."/>
            <person name="Schmutz J."/>
            <person name="Schouten H.J."/>
            <person name="Shapiro H."/>
            <person name="Stergiopoulos I."/>
            <person name="Torriani S.F.F."/>
            <person name="Tu H."/>
            <person name="de Vries R.P."/>
            <person name="Waalwijk C."/>
            <person name="Ware S.B."/>
            <person name="Wiebenga A."/>
            <person name="Zwiers L.-H."/>
            <person name="Oliver R.P."/>
            <person name="Grigoriev I.V."/>
            <person name="Kema G.H.J."/>
        </authorList>
    </citation>
    <scope>NUCLEOTIDE SEQUENCE [LARGE SCALE GENOMIC DNA]</scope>
    <source>
        <strain evidence="2">CBS 115943 / IPO323</strain>
    </source>
</reference>
<dbReference type="Proteomes" id="UP000008062">
    <property type="component" value="Chromosome 6"/>
</dbReference>
<proteinExistence type="predicted"/>
<evidence type="ECO:0000313" key="2">
    <source>
        <dbReference type="Proteomes" id="UP000008062"/>
    </source>
</evidence>
<dbReference type="EMBL" id="CM001201">
    <property type="protein sequence ID" value="EGP86713.1"/>
    <property type="molecule type" value="Genomic_DNA"/>
</dbReference>
<protein>
    <submittedName>
        <fullName evidence="1">Uncharacterized protein</fullName>
    </submittedName>
</protein>
<dbReference type="InParanoid" id="F9XE10"/>
<dbReference type="HOGENOM" id="CLU_2967585_0_0_1"/>
<dbReference type="OrthoDB" id="3942766at2759"/>